<keyword evidence="2" id="KW-1185">Reference proteome</keyword>
<accession>A0ABQ9H4W1</accession>
<dbReference type="EMBL" id="JARBHB010000007">
    <property type="protein sequence ID" value="KAJ8879334.1"/>
    <property type="molecule type" value="Genomic_DNA"/>
</dbReference>
<proteinExistence type="predicted"/>
<protein>
    <submittedName>
        <fullName evidence="1">Uncharacterized protein</fullName>
    </submittedName>
</protein>
<sequence>MFNNFYLLDFYKKYVSQETYPRIQTHLIKMTIIWDHIFLMKHVKCTSRSRITDGHLESSLRVATSSMMTDIGKLIGGK</sequence>
<organism evidence="1 2">
    <name type="scientific">Dryococelus australis</name>
    <dbReference type="NCBI Taxonomy" id="614101"/>
    <lineage>
        <taxon>Eukaryota</taxon>
        <taxon>Metazoa</taxon>
        <taxon>Ecdysozoa</taxon>
        <taxon>Arthropoda</taxon>
        <taxon>Hexapoda</taxon>
        <taxon>Insecta</taxon>
        <taxon>Pterygota</taxon>
        <taxon>Neoptera</taxon>
        <taxon>Polyneoptera</taxon>
        <taxon>Phasmatodea</taxon>
        <taxon>Verophasmatodea</taxon>
        <taxon>Anareolatae</taxon>
        <taxon>Phasmatidae</taxon>
        <taxon>Eurycanthinae</taxon>
        <taxon>Dryococelus</taxon>
    </lineage>
</organism>
<comment type="caution">
    <text evidence="1">The sequence shown here is derived from an EMBL/GenBank/DDBJ whole genome shotgun (WGS) entry which is preliminary data.</text>
</comment>
<evidence type="ECO:0000313" key="1">
    <source>
        <dbReference type="EMBL" id="KAJ8879334.1"/>
    </source>
</evidence>
<gene>
    <name evidence="1" type="ORF">PR048_019942</name>
</gene>
<name>A0ABQ9H4W1_9NEOP</name>
<reference evidence="1 2" key="1">
    <citation type="submission" date="2023-02" db="EMBL/GenBank/DDBJ databases">
        <title>LHISI_Scaffold_Assembly.</title>
        <authorList>
            <person name="Stuart O.P."/>
            <person name="Cleave R."/>
            <person name="Magrath M.J.L."/>
            <person name="Mikheyev A.S."/>
        </authorList>
    </citation>
    <scope>NUCLEOTIDE SEQUENCE [LARGE SCALE GENOMIC DNA]</scope>
    <source>
        <strain evidence="1">Daus_M_001</strain>
        <tissue evidence="1">Leg muscle</tissue>
    </source>
</reference>
<evidence type="ECO:0000313" key="2">
    <source>
        <dbReference type="Proteomes" id="UP001159363"/>
    </source>
</evidence>
<dbReference type="Proteomes" id="UP001159363">
    <property type="component" value="Chromosome 6"/>
</dbReference>